<keyword evidence="4" id="KW-0575">Peroxidase</keyword>
<proteinExistence type="inferred from homology"/>
<dbReference type="Pfam" id="PF00578">
    <property type="entry name" value="AhpC-TSA"/>
    <property type="match status" value="1"/>
</dbReference>
<keyword evidence="5" id="KW-0049">Antioxidant</keyword>
<protein>
    <recommendedName>
        <fullName evidence="3">thioredoxin-dependent peroxiredoxin</fullName>
        <ecNumber evidence="3">1.11.1.24</ecNumber>
    </recommendedName>
    <alternativeName>
        <fullName evidence="9">Thioredoxin peroxidase</fullName>
    </alternativeName>
</protein>
<evidence type="ECO:0000256" key="5">
    <source>
        <dbReference type="ARBA" id="ARBA00022862"/>
    </source>
</evidence>
<evidence type="ECO:0000256" key="6">
    <source>
        <dbReference type="ARBA" id="ARBA00023002"/>
    </source>
</evidence>
<evidence type="ECO:0000256" key="11">
    <source>
        <dbReference type="ARBA" id="ARBA00049091"/>
    </source>
</evidence>
<dbReference type="AlphaFoldDB" id="A0A1F7UK10"/>
<dbReference type="GO" id="GO:0045454">
    <property type="term" value="P:cell redox homeostasis"/>
    <property type="evidence" value="ECO:0007669"/>
    <property type="project" value="TreeGrafter"/>
</dbReference>
<dbReference type="InterPro" id="IPR000866">
    <property type="entry name" value="AhpC/TSA"/>
</dbReference>
<evidence type="ECO:0000313" key="14">
    <source>
        <dbReference type="EMBL" id="OGL78612.1"/>
    </source>
</evidence>
<dbReference type="InterPro" id="IPR050924">
    <property type="entry name" value="Peroxiredoxin_BCP/PrxQ"/>
</dbReference>
<dbReference type="InterPro" id="IPR024706">
    <property type="entry name" value="Peroxiredoxin_AhpC-typ"/>
</dbReference>
<evidence type="ECO:0000313" key="15">
    <source>
        <dbReference type="Proteomes" id="UP000176603"/>
    </source>
</evidence>
<keyword evidence="7" id="KW-1015">Disulfide bond</keyword>
<dbReference type="PANTHER" id="PTHR42801:SF4">
    <property type="entry name" value="AHPC_TSA FAMILY PROTEIN"/>
    <property type="match status" value="1"/>
</dbReference>
<dbReference type="STRING" id="1802399.A3E39_01605"/>
<evidence type="ECO:0000256" key="9">
    <source>
        <dbReference type="ARBA" id="ARBA00032824"/>
    </source>
</evidence>
<dbReference type="Proteomes" id="UP000176603">
    <property type="component" value="Unassembled WGS sequence"/>
</dbReference>
<dbReference type="InterPro" id="IPR013766">
    <property type="entry name" value="Thioredoxin_domain"/>
</dbReference>
<dbReference type="PANTHER" id="PTHR42801">
    <property type="entry name" value="THIOREDOXIN-DEPENDENT PEROXIDE REDUCTASE"/>
    <property type="match status" value="1"/>
</dbReference>
<dbReference type="PIRSF" id="PIRSF000239">
    <property type="entry name" value="AHPC"/>
    <property type="match status" value="1"/>
</dbReference>
<evidence type="ECO:0000256" key="12">
    <source>
        <dbReference type="PIRSR" id="PIRSR000239-1"/>
    </source>
</evidence>
<dbReference type="GO" id="GO:0005737">
    <property type="term" value="C:cytoplasm"/>
    <property type="evidence" value="ECO:0007669"/>
    <property type="project" value="TreeGrafter"/>
</dbReference>
<organism evidence="14 15">
    <name type="scientific">Candidatus Uhrbacteria bacterium RIFCSPHIGHO2_12_FULL_60_25</name>
    <dbReference type="NCBI Taxonomy" id="1802399"/>
    <lineage>
        <taxon>Bacteria</taxon>
        <taxon>Candidatus Uhriibacteriota</taxon>
    </lineage>
</organism>
<keyword evidence="8" id="KW-0676">Redox-active center</keyword>
<gene>
    <name evidence="14" type="ORF">A3E39_01605</name>
</gene>
<comment type="caution">
    <text evidence="14">The sequence shown here is derived from an EMBL/GenBank/DDBJ whole genome shotgun (WGS) entry which is preliminary data.</text>
</comment>
<comment type="function">
    <text evidence="1">Thiol-specific peroxidase that catalyzes the reduction of hydrogen peroxide and organic hydroperoxides to water and alcohols, respectively. Plays a role in cell protection against oxidative stress by detoxifying peroxides and as sensor of hydrogen peroxide-mediated signaling events.</text>
</comment>
<dbReference type="PROSITE" id="PS51352">
    <property type="entry name" value="THIOREDOXIN_2"/>
    <property type="match status" value="1"/>
</dbReference>
<evidence type="ECO:0000256" key="7">
    <source>
        <dbReference type="ARBA" id="ARBA00023157"/>
    </source>
</evidence>
<evidence type="ECO:0000256" key="8">
    <source>
        <dbReference type="ARBA" id="ARBA00023284"/>
    </source>
</evidence>
<sequence>MPPKKLLTVGSRAPSFTLKDAAGNAVSLKDFRGKKSVVLIFYPGDMTPGCTMQLCAIRDDWRKFAGTAVYGVNHADADSHNKFAKKFGLPFPLLIDKGKKVSARYGAIKQFFKARIIKRTVVGIGKDGRIFFLRRGMPKNSDILKAVASIV</sequence>
<dbReference type="CDD" id="cd03017">
    <property type="entry name" value="PRX_BCP"/>
    <property type="match status" value="1"/>
</dbReference>
<dbReference type="InterPro" id="IPR036249">
    <property type="entry name" value="Thioredoxin-like_sf"/>
</dbReference>
<dbReference type="GO" id="GO:0034599">
    <property type="term" value="P:cellular response to oxidative stress"/>
    <property type="evidence" value="ECO:0007669"/>
    <property type="project" value="TreeGrafter"/>
</dbReference>
<dbReference type="EC" id="1.11.1.24" evidence="3"/>
<evidence type="ECO:0000256" key="2">
    <source>
        <dbReference type="ARBA" id="ARBA00011245"/>
    </source>
</evidence>
<dbReference type="SUPFAM" id="SSF52833">
    <property type="entry name" value="Thioredoxin-like"/>
    <property type="match status" value="1"/>
</dbReference>
<evidence type="ECO:0000256" key="10">
    <source>
        <dbReference type="ARBA" id="ARBA00038489"/>
    </source>
</evidence>
<comment type="subunit">
    <text evidence="2">Monomer.</text>
</comment>
<evidence type="ECO:0000256" key="4">
    <source>
        <dbReference type="ARBA" id="ARBA00022559"/>
    </source>
</evidence>
<evidence type="ECO:0000259" key="13">
    <source>
        <dbReference type="PROSITE" id="PS51352"/>
    </source>
</evidence>
<name>A0A1F7UK10_9BACT</name>
<accession>A0A1F7UK10</accession>
<feature type="domain" description="Thioredoxin" evidence="13">
    <location>
        <begin position="7"/>
        <end position="151"/>
    </location>
</feature>
<comment type="catalytic activity">
    <reaction evidence="11">
        <text>a hydroperoxide + [thioredoxin]-dithiol = an alcohol + [thioredoxin]-disulfide + H2O</text>
        <dbReference type="Rhea" id="RHEA:62620"/>
        <dbReference type="Rhea" id="RHEA-COMP:10698"/>
        <dbReference type="Rhea" id="RHEA-COMP:10700"/>
        <dbReference type="ChEBI" id="CHEBI:15377"/>
        <dbReference type="ChEBI" id="CHEBI:29950"/>
        <dbReference type="ChEBI" id="CHEBI:30879"/>
        <dbReference type="ChEBI" id="CHEBI:35924"/>
        <dbReference type="ChEBI" id="CHEBI:50058"/>
        <dbReference type="EC" id="1.11.1.24"/>
    </reaction>
</comment>
<dbReference type="EMBL" id="MGEH01000027">
    <property type="protein sequence ID" value="OGL78612.1"/>
    <property type="molecule type" value="Genomic_DNA"/>
</dbReference>
<evidence type="ECO:0000256" key="1">
    <source>
        <dbReference type="ARBA" id="ARBA00003330"/>
    </source>
</evidence>
<reference evidence="14 15" key="1">
    <citation type="journal article" date="2016" name="Nat. Commun.">
        <title>Thousands of microbial genomes shed light on interconnected biogeochemical processes in an aquifer system.</title>
        <authorList>
            <person name="Anantharaman K."/>
            <person name="Brown C.T."/>
            <person name="Hug L.A."/>
            <person name="Sharon I."/>
            <person name="Castelle C.J."/>
            <person name="Probst A.J."/>
            <person name="Thomas B.C."/>
            <person name="Singh A."/>
            <person name="Wilkins M.J."/>
            <person name="Karaoz U."/>
            <person name="Brodie E.L."/>
            <person name="Williams K.H."/>
            <person name="Hubbard S.S."/>
            <person name="Banfield J.F."/>
        </authorList>
    </citation>
    <scope>NUCLEOTIDE SEQUENCE [LARGE SCALE GENOMIC DNA]</scope>
</reference>
<feature type="active site" description="Cysteine sulfenic acid (-SOH) intermediate; for peroxidase activity" evidence="12">
    <location>
        <position position="50"/>
    </location>
</feature>
<keyword evidence="6" id="KW-0560">Oxidoreductase</keyword>
<dbReference type="GO" id="GO:0008379">
    <property type="term" value="F:thioredoxin peroxidase activity"/>
    <property type="evidence" value="ECO:0007669"/>
    <property type="project" value="TreeGrafter"/>
</dbReference>
<comment type="similarity">
    <text evidence="10">Belongs to the peroxiredoxin family. BCP/PrxQ subfamily.</text>
</comment>
<dbReference type="Gene3D" id="3.40.30.10">
    <property type="entry name" value="Glutaredoxin"/>
    <property type="match status" value="1"/>
</dbReference>
<evidence type="ECO:0000256" key="3">
    <source>
        <dbReference type="ARBA" id="ARBA00013017"/>
    </source>
</evidence>